<dbReference type="CDD" id="cd01427">
    <property type="entry name" value="HAD_like"/>
    <property type="match status" value="1"/>
</dbReference>
<reference evidence="2" key="1">
    <citation type="journal article" date="2019" name="Int. J. Syst. Evol. Microbiol.">
        <title>The Global Catalogue of Microorganisms (GCM) 10K type strain sequencing project: providing services to taxonomists for standard genome sequencing and annotation.</title>
        <authorList>
            <consortium name="The Broad Institute Genomics Platform"/>
            <consortium name="The Broad Institute Genome Sequencing Center for Infectious Disease"/>
            <person name="Wu L."/>
            <person name="Ma J."/>
        </authorList>
    </citation>
    <scope>NUCLEOTIDE SEQUENCE [LARGE SCALE GENOMIC DNA]</scope>
    <source>
        <strain evidence="2">JCM 11896</strain>
    </source>
</reference>
<dbReference type="InterPro" id="IPR023214">
    <property type="entry name" value="HAD_sf"/>
</dbReference>
<dbReference type="Pfam" id="PF00702">
    <property type="entry name" value="Hydrolase"/>
    <property type="match status" value="1"/>
</dbReference>
<gene>
    <name evidence="1" type="ORF">GCM10009613_54910</name>
</gene>
<dbReference type="PANTHER" id="PTHR43434:SF1">
    <property type="entry name" value="PHOSPHOGLYCOLATE PHOSPHATASE"/>
    <property type="match status" value="1"/>
</dbReference>
<proteinExistence type="predicted"/>
<comment type="caution">
    <text evidence="1">The sequence shown here is derived from an EMBL/GenBank/DDBJ whole genome shotgun (WGS) entry which is preliminary data.</text>
</comment>
<evidence type="ECO:0000313" key="2">
    <source>
        <dbReference type="Proteomes" id="UP001501414"/>
    </source>
</evidence>
<evidence type="ECO:0000313" key="1">
    <source>
        <dbReference type="EMBL" id="GAA1399405.1"/>
    </source>
</evidence>
<dbReference type="PANTHER" id="PTHR43434">
    <property type="entry name" value="PHOSPHOGLYCOLATE PHOSPHATASE"/>
    <property type="match status" value="1"/>
</dbReference>
<accession>A0ABN1Y8Q2</accession>
<name>A0ABN1Y8Q2_9PSEU</name>
<keyword evidence="2" id="KW-1185">Reference proteome</keyword>
<dbReference type="Proteomes" id="UP001501414">
    <property type="component" value="Unassembled WGS sequence"/>
</dbReference>
<dbReference type="EMBL" id="BAAAJK010000048">
    <property type="protein sequence ID" value="GAA1399405.1"/>
    <property type="molecule type" value="Genomic_DNA"/>
</dbReference>
<dbReference type="InterPro" id="IPR036412">
    <property type="entry name" value="HAD-like_sf"/>
</dbReference>
<dbReference type="GO" id="GO:0016787">
    <property type="term" value="F:hydrolase activity"/>
    <property type="evidence" value="ECO:0007669"/>
    <property type="project" value="UniProtKB-KW"/>
</dbReference>
<dbReference type="Gene3D" id="3.40.50.1000">
    <property type="entry name" value="HAD superfamily/HAD-like"/>
    <property type="match status" value="1"/>
</dbReference>
<sequence length="230" mass="24453">MTLPTGTRTQLADLLRGARVLLLDFDGPVAHLFAGHPAPEVAAAVRQFATVHGIDLSETRTDDPLVLLRAAYRHSPESGRDVEAHVIEHETRAATVAEPTPGAHELIRTAIATGHTVLIVSNNSERAIRTYLARHDLTEQVAQIVGRPFGHPEQMKPDPHLLHAALDIARAAPSDAVFIGDSITDALAGTAAGVPCIGYAKQPERAEGLADADALVVVDDMHTLATALRP</sequence>
<dbReference type="RefSeq" id="WP_344027695.1">
    <property type="nucleotide sequence ID" value="NZ_BAAAJK010000048.1"/>
</dbReference>
<protein>
    <submittedName>
        <fullName evidence="1">HAD family hydrolase</fullName>
    </submittedName>
</protein>
<organism evidence="1 2">
    <name type="scientific">Pseudonocardia kongjuensis</name>
    <dbReference type="NCBI Taxonomy" id="102227"/>
    <lineage>
        <taxon>Bacteria</taxon>
        <taxon>Bacillati</taxon>
        <taxon>Actinomycetota</taxon>
        <taxon>Actinomycetes</taxon>
        <taxon>Pseudonocardiales</taxon>
        <taxon>Pseudonocardiaceae</taxon>
        <taxon>Pseudonocardia</taxon>
    </lineage>
</organism>
<dbReference type="InterPro" id="IPR050155">
    <property type="entry name" value="HAD-like_hydrolase_sf"/>
</dbReference>
<dbReference type="SUPFAM" id="SSF56784">
    <property type="entry name" value="HAD-like"/>
    <property type="match status" value="1"/>
</dbReference>
<keyword evidence="1" id="KW-0378">Hydrolase</keyword>